<dbReference type="InterPro" id="IPR009100">
    <property type="entry name" value="AcylCoA_DH/oxidase_NM_dom_sf"/>
</dbReference>
<evidence type="ECO:0000259" key="3">
    <source>
        <dbReference type="Pfam" id="PF08028"/>
    </source>
</evidence>
<dbReference type="PANTHER" id="PTHR42707">
    <property type="entry name" value="ACYL-COA DEHYDROGENASE"/>
    <property type="match status" value="1"/>
</dbReference>
<dbReference type="AlphaFoldDB" id="A0A0A3XRW2"/>
<keyword evidence="1" id="KW-0560">Oxidoreductase</keyword>
<proteinExistence type="predicted"/>
<reference evidence="4 5" key="1">
    <citation type="submission" date="2014-09" db="EMBL/GenBank/DDBJ databases">
        <title>Draft genome of Bradyrhizobium japonicum Is-34.</title>
        <authorList>
            <person name="Tsurumaru H."/>
            <person name="Yamakawa T."/>
            <person name="Hashimoto S."/>
            <person name="Okizaki K."/>
            <person name="Kanesaki Y."/>
            <person name="Yoshikawa H."/>
            <person name="Yajima S."/>
        </authorList>
    </citation>
    <scope>NUCLEOTIDE SEQUENCE [LARGE SCALE GENOMIC DNA]</scope>
    <source>
        <strain evidence="4 5">Is-34</strain>
    </source>
</reference>
<organism evidence="4 5">
    <name type="scientific">Bradyrhizobium japonicum</name>
    <dbReference type="NCBI Taxonomy" id="375"/>
    <lineage>
        <taxon>Bacteria</taxon>
        <taxon>Pseudomonadati</taxon>
        <taxon>Pseudomonadota</taxon>
        <taxon>Alphaproteobacteria</taxon>
        <taxon>Hyphomicrobiales</taxon>
        <taxon>Nitrobacteraceae</taxon>
        <taxon>Bradyrhizobium</taxon>
    </lineage>
</organism>
<name>A0A0A3XRW2_BRAJP</name>
<dbReference type="Gene3D" id="1.20.140.10">
    <property type="entry name" value="Butyryl-CoA Dehydrogenase, subunit A, domain 3"/>
    <property type="match status" value="1"/>
</dbReference>
<gene>
    <name evidence="4" type="ORF">MA20_32435</name>
</gene>
<dbReference type="CDD" id="cd01159">
    <property type="entry name" value="NcnH"/>
    <property type="match status" value="1"/>
</dbReference>
<evidence type="ECO:0000313" key="4">
    <source>
        <dbReference type="EMBL" id="KGT75891.1"/>
    </source>
</evidence>
<dbReference type="InterPro" id="IPR052904">
    <property type="entry name" value="Acyl-CoA_dehydrogenase-like"/>
</dbReference>
<feature type="domain" description="Acyl-CoA dehydrogenase C-terminal" evidence="3">
    <location>
        <begin position="246"/>
        <end position="379"/>
    </location>
</feature>
<dbReference type="InterPro" id="IPR013786">
    <property type="entry name" value="AcylCoA_DH/ox_N"/>
</dbReference>
<accession>A0A0A3XRW2</accession>
<dbReference type="GO" id="GO:0050660">
    <property type="term" value="F:flavin adenine dinucleotide binding"/>
    <property type="evidence" value="ECO:0007669"/>
    <property type="project" value="InterPro"/>
</dbReference>
<feature type="domain" description="Acyl-CoA dehydrogenase/oxidase N-terminal" evidence="2">
    <location>
        <begin position="18"/>
        <end position="97"/>
    </location>
</feature>
<evidence type="ECO:0000259" key="2">
    <source>
        <dbReference type="Pfam" id="PF02771"/>
    </source>
</evidence>
<dbReference type="Gene3D" id="1.10.540.10">
    <property type="entry name" value="Acyl-CoA dehydrogenase/oxidase, N-terminal domain"/>
    <property type="match status" value="1"/>
</dbReference>
<sequence length="399" mass="43142">MRLHEKNKKHSVPLRDPHQDMLAGIRELAPEIKARAAEIEAARRVPPDLVERLRSIGLFRMFVPRSQGGLELDFPAGLEVIKALARLDGSVGWIAVVAGASSLFVAASPPELYQRIYQDGPDTAICGSSQPGGTAERVADGYRVRGRWPFASGCTHADWIGGFCIVTENGKPVPGPQGKPLLRVVALPARNWEIEDTWHAAGLKGTGSHHVTLRETLVSEADFFDLDAAPRQSGPLYQALRQWLPLVHGAFSVGMAEGTFDDLLALAATGRQQLYAAVPMRESEIFQYDLGRISADLGAAQAFHEVQAASHWRHALAGTLNDEDLVIEGARSATWLATTCVGIADACFALAGASAVYDSSPLQRRLRDLHVAAQHAHAQQRQYVDVGKLALRRSAGHAG</sequence>
<dbReference type="InterPro" id="IPR036250">
    <property type="entry name" value="AcylCo_DH-like_C"/>
</dbReference>
<dbReference type="Pfam" id="PF02771">
    <property type="entry name" value="Acyl-CoA_dh_N"/>
    <property type="match status" value="1"/>
</dbReference>
<dbReference type="InterPro" id="IPR046373">
    <property type="entry name" value="Acyl-CoA_Oxase/DH_mid-dom_sf"/>
</dbReference>
<dbReference type="PIRSF" id="PIRSF016578">
    <property type="entry name" value="HsaA"/>
    <property type="match status" value="1"/>
</dbReference>
<dbReference type="InterPro" id="IPR013107">
    <property type="entry name" value="Acyl-CoA_DH_C"/>
</dbReference>
<evidence type="ECO:0000313" key="5">
    <source>
        <dbReference type="Proteomes" id="UP000030377"/>
    </source>
</evidence>
<evidence type="ECO:0008006" key="6">
    <source>
        <dbReference type="Google" id="ProtNLM"/>
    </source>
</evidence>
<dbReference type="Gene3D" id="2.40.110.10">
    <property type="entry name" value="Butyryl-CoA Dehydrogenase, subunit A, domain 2"/>
    <property type="match status" value="1"/>
</dbReference>
<dbReference type="GO" id="GO:0003995">
    <property type="term" value="F:acyl-CoA dehydrogenase activity"/>
    <property type="evidence" value="ECO:0007669"/>
    <property type="project" value="TreeGrafter"/>
</dbReference>
<protein>
    <recommendedName>
        <fullName evidence="6">Flavin-dependent monooxygenase</fullName>
    </recommendedName>
</protein>
<dbReference type="InterPro" id="IPR037069">
    <property type="entry name" value="AcylCoA_DH/ox_N_sf"/>
</dbReference>
<dbReference type="SUPFAM" id="SSF47203">
    <property type="entry name" value="Acyl-CoA dehydrogenase C-terminal domain-like"/>
    <property type="match status" value="1"/>
</dbReference>
<evidence type="ECO:0000256" key="1">
    <source>
        <dbReference type="ARBA" id="ARBA00023002"/>
    </source>
</evidence>
<comment type="caution">
    <text evidence="4">The sequence shown here is derived from an EMBL/GenBank/DDBJ whole genome shotgun (WGS) entry which is preliminary data.</text>
</comment>
<dbReference type="STRING" id="375.BKD09_RS21635"/>
<dbReference type="RefSeq" id="WP_041958672.1">
    <property type="nucleotide sequence ID" value="NZ_JAOQNC010000001.1"/>
</dbReference>
<dbReference type="SUPFAM" id="SSF56645">
    <property type="entry name" value="Acyl-CoA dehydrogenase NM domain-like"/>
    <property type="match status" value="1"/>
</dbReference>
<dbReference type="EMBL" id="JRPN01000024">
    <property type="protein sequence ID" value="KGT75891.1"/>
    <property type="molecule type" value="Genomic_DNA"/>
</dbReference>
<dbReference type="Proteomes" id="UP000030377">
    <property type="component" value="Unassembled WGS sequence"/>
</dbReference>
<dbReference type="Pfam" id="PF08028">
    <property type="entry name" value="Acyl-CoA_dh_2"/>
    <property type="match status" value="1"/>
</dbReference>
<dbReference type="PANTHER" id="PTHR42707:SF2">
    <property type="entry name" value="ACD11 DEHYDROGENASE"/>
    <property type="match status" value="1"/>
</dbReference>